<evidence type="ECO:0000313" key="2">
    <source>
        <dbReference type="Proteomes" id="UP000650424"/>
    </source>
</evidence>
<evidence type="ECO:0000313" key="1">
    <source>
        <dbReference type="EMBL" id="MBC3919645.1"/>
    </source>
</evidence>
<name>A0ABR6ZUY0_9BURK</name>
<keyword evidence="2" id="KW-1185">Reference proteome</keyword>
<proteinExistence type="predicted"/>
<comment type="caution">
    <text evidence="1">The sequence shown here is derived from an EMBL/GenBank/DDBJ whole genome shotgun (WGS) entry which is preliminary data.</text>
</comment>
<accession>A0ABR6ZUY0</accession>
<dbReference type="RefSeq" id="WP_186948896.1">
    <property type="nucleotide sequence ID" value="NZ_JACOGF010000010.1"/>
</dbReference>
<dbReference type="Proteomes" id="UP000650424">
    <property type="component" value="Unassembled WGS sequence"/>
</dbReference>
<dbReference type="EMBL" id="JACOGF010000010">
    <property type="protein sequence ID" value="MBC3919645.1"/>
    <property type="molecule type" value="Genomic_DNA"/>
</dbReference>
<reference evidence="1 2" key="1">
    <citation type="submission" date="2020-08" db="EMBL/GenBank/DDBJ databases">
        <title>Novel species isolated from subtropical streams in China.</title>
        <authorList>
            <person name="Lu H."/>
        </authorList>
    </citation>
    <scope>NUCLEOTIDE SEQUENCE [LARGE SCALE GENOMIC DNA]</scope>
    <source>
        <strain evidence="1 2">CY18W</strain>
    </source>
</reference>
<organism evidence="1 2">
    <name type="scientific">Undibacterium hunanense</name>
    <dbReference type="NCBI Taxonomy" id="2762292"/>
    <lineage>
        <taxon>Bacteria</taxon>
        <taxon>Pseudomonadati</taxon>
        <taxon>Pseudomonadota</taxon>
        <taxon>Betaproteobacteria</taxon>
        <taxon>Burkholderiales</taxon>
        <taxon>Oxalobacteraceae</taxon>
        <taxon>Undibacterium</taxon>
    </lineage>
</organism>
<protein>
    <submittedName>
        <fullName evidence="1">Uncharacterized protein</fullName>
    </submittedName>
</protein>
<sequence>MLNLVRRTVLGDVILGRIYFNAMNSSLEVLAMGTHVVVTPNLPQRGR</sequence>
<gene>
    <name evidence="1" type="ORF">H8L32_19325</name>
</gene>